<comment type="caution">
    <text evidence="1">The sequence shown here is derived from an EMBL/GenBank/DDBJ whole genome shotgun (WGS) entry which is preliminary data.</text>
</comment>
<proteinExistence type="predicted"/>
<accession>A0A371HQH8</accession>
<evidence type="ECO:0000313" key="1">
    <source>
        <dbReference type="EMBL" id="RDY05049.1"/>
    </source>
</evidence>
<dbReference type="Proteomes" id="UP000257109">
    <property type="component" value="Unassembled WGS sequence"/>
</dbReference>
<feature type="non-terminal residue" evidence="1">
    <location>
        <position position="1"/>
    </location>
</feature>
<keyword evidence="2" id="KW-1185">Reference proteome</keyword>
<evidence type="ECO:0000313" key="2">
    <source>
        <dbReference type="Proteomes" id="UP000257109"/>
    </source>
</evidence>
<dbReference type="EMBL" id="QJKJ01001956">
    <property type="protein sequence ID" value="RDY05049.1"/>
    <property type="molecule type" value="Genomic_DNA"/>
</dbReference>
<sequence>MSHKPPNRFVSFLKPVWQPLQFFIRPFLHNPYESLPRSLQPQRNFLKLRVRETCHTTETNINNRIGFLGVKPL</sequence>
<reference evidence="1" key="1">
    <citation type="submission" date="2018-05" db="EMBL/GenBank/DDBJ databases">
        <title>Draft genome of Mucuna pruriens seed.</title>
        <authorList>
            <person name="Nnadi N.E."/>
            <person name="Vos R."/>
            <person name="Hasami M.H."/>
            <person name="Devisetty U.K."/>
            <person name="Aguiy J.C."/>
        </authorList>
    </citation>
    <scope>NUCLEOTIDE SEQUENCE [LARGE SCALE GENOMIC DNA]</scope>
    <source>
        <strain evidence="1">JCA_2017</strain>
    </source>
</reference>
<dbReference type="AlphaFoldDB" id="A0A371HQH8"/>
<gene>
    <name evidence="1" type="ORF">CR513_11171</name>
</gene>
<organism evidence="1 2">
    <name type="scientific">Mucuna pruriens</name>
    <name type="common">Velvet bean</name>
    <name type="synonym">Dolichos pruriens</name>
    <dbReference type="NCBI Taxonomy" id="157652"/>
    <lineage>
        <taxon>Eukaryota</taxon>
        <taxon>Viridiplantae</taxon>
        <taxon>Streptophyta</taxon>
        <taxon>Embryophyta</taxon>
        <taxon>Tracheophyta</taxon>
        <taxon>Spermatophyta</taxon>
        <taxon>Magnoliopsida</taxon>
        <taxon>eudicotyledons</taxon>
        <taxon>Gunneridae</taxon>
        <taxon>Pentapetalae</taxon>
        <taxon>rosids</taxon>
        <taxon>fabids</taxon>
        <taxon>Fabales</taxon>
        <taxon>Fabaceae</taxon>
        <taxon>Papilionoideae</taxon>
        <taxon>50 kb inversion clade</taxon>
        <taxon>NPAAA clade</taxon>
        <taxon>indigoferoid/millettioid clade</taxon>
        <taxon>Phaseoleae</taxon>
        <taxon>Mucuna</taxon>
    </lineage>
</organism>
<protein>
    <submittedName>
        <fullName evidence="1">Uncharacterized protein</fullName>
    </submittedName>
</protein>
<name>A0A371HQH8_MUCPR</name>